<dbReference type="SUPFAM" id="SSF52218">
    <property type="entry name" value="Flavoproteins"/>
    <property type="match status" value="1"/>
</dbReference>
<dbReference type="AlphaFoldDB" id="F8EZC2"/>
<dbReference type="Gene3D" id="3.40.50.360">
    <property type="match status" value="1"/>
</dbReference>
<dbReference type="Pfam" id="PF12724">
    <property type="entry name" value="Flavodoxin_5"/>
    <property type="match status" value="1"/>
</dbReference>
<dbReference type="Proteomes" id="UP000000503">
    <property type="component" value="Chromosome"/>
</dbReference>
<dbReference type="EMBL" id="CP002868">
    <property type="protein sequence ID" value="AEJ19714.1"/>
    <property type="molecule type" value="Genomic_DNA"/>
</dbReference>
<dbReference type="HOGENOM" id="CLU_1495557_0_0_12"/>
<keyword evidence="3" id="KW-1185">Reference proteome</keyword>
<evidence type="ECO:0000313" key="2">
    <source>
        <dbReference type="EMBL" id="AEJ19714.1"/>
    </source>
</evidence>
<dbReference type="InterPro" id="IPR029039">
    <property type="entry name" value="Flavoprotein-like_sf"/>
</dbReference>
<sequence length="180" mass="20454">MKYLVVYYSHTGNNRFIAEKLAQDISADIQELVPRVKNFLLLIFSSLLHISFGNKKLSTSVADYDAVVLCGPIWMGQLIAPLRDFIKKYRNQFKKLYFLTCCGGGEAEKDGTFGCMGVFRKVEQTAGSAFVEAHAISLSLIPTENQNANPETMMGIRLTEQYFTGTFKDYYMQFKNKLRN</sequence>
<reference evidence="3" key="1">
    <citation type="journal article" date="2013" name="Stand. Genomic Sci.">
        <title>Genome sequence of the thermophilic fresh-water bacterium Spirochaeta caldaria type strain (H1(T)), reclassification of Spirochaeta caldaria, Spirochaeta stenostrepta, and Spirochaeta zuelzerae in the genus Treponema as Treponema caldaria comb. nov., Treponema stenostrepta comb. nov., and Treponema zuelzerae comb. nov., and emendation of the genus Treponema.</title>
        <authorList>
            <person name="Abt B."/>
            <person name="Goker M."/>
            <person name="Scheuner C."/>
            <person name="Han C."/>
            <person name="Lu M."/>
            <person name="Misra M."/>
            <person name="Lapidus A."/>
            <person name="Nolan M."/>
            <person name="Lucas S."/>
            <person name="Hammon N."/>
            <person name="Deshpande S."/>
            <person name="Cheng J.F."/>
            <person name="Tapia R."/>
            <person name="Goodwin L.A."/>
            <person name="Pitluck S."/>
            <person name="Liolios K."/>
            <person name="Pagani I."/>
            <person name="Ivanova N."/>
            <person name="Mavromatis K."/>
            <person name="Mikhailova N."/>
            <person name="Huntemann M."/>
            <person name="Pati A."/>
            <person name="Chen A."/>
            <person name="Palaniappan K."/>
            <person name="Land M."/>
            <person name="Hauser L."/>
            <person name="Jeffries C.D."/>
            <person name="Rohde M."/>
            <person name="Spring S."/>
            <person name="Gronow S."/>
            <person name="Detter J.C."/>
            <person name="Bristow J."/>
            <person name="Eisen J.A."/>
            <person name="Markowitz V."/>
            <person name="Hugenholtz P."/>
            <person name="Kyrpides N.C."/>
            <person name="Woyke T."/>
            <person name="Klenk H.P."/>
        </authorList>
    </citation>
    <scope>NUCLEOTIDE SEQUENCE</scope>
    <source>
        <strain evidence="3">ATCC 51460 / DSM 7334 / H1</strain>
    </source>
</reference>
<dbReference type="KEGG" id="scd:Spica_1571"/>
<protein>
    <recommendedName>
        <fullName evidence="1">Flavodoxin domain-containing protein</fullName>
    </recommendedName>
</protein>
<feature type="domain" description="Flavodoxin" evidence="1">
    <location>
        <begin position="57"/>
        <end position="111"/>
    </location>
</feature>
<accession>F8EZC2</accession>
<dbReference type="STRING" id="744872.Spica_1571"/>
<dbReference type="OrthoDB" id="9806505at2"/>
<name>F8EZC2_GRAC1</name>
<organism evidence="2 3">
    <name type="scientific">Gracilinema caldarium (strain ATCC 51460 / DSM 7334 / H1)</name>
    <name type="common">Treponema caldarium</name>
    <dbReference type="NCBI Taxonomy" id="744872"/>
    <lineage>
        <taxon>Bacteria</taxon>
        <taxon>Pseudomonadati</taxon>
        <taxon>Spirochaetota</taxon>
        <taxon>Spirochaetia</taxon>
        <taxon>Spirochaetales</taxon>
        <taxon>Breznakiellaceae</taxon>
        <taxon>Gracilinema</taxon>
    </lineage>
</organism>
<dbReference type="eggNOG" id="COG0716">
    <property type="taxonomic scope" value="Bacteria"/>
</dbReference>
<dbReference type="InterPro" id="IPR026816">
    <property type="entry name" value="Flavodoxin_dom"/>
</dbReference>
<evidence type="ECO:0000259" key="1">
    <source>
        <dbReference type="Pfam" id="PF12724"/>
    </source>
</evidence>
<proteinExistence type="predicted"/>
<evidence type="ECO:0000313" key="3">
    <source>
        <dbReference type="Proteomes" id="UP000000503"/>
    </source>
</evidence>
<gene>
    <name evidence="2" type="ordered locus">Spica_1571</name>
</gene>
<dbReference type="RefSeq" id="WP_013969023.1">
    <property type="nucleotide sequence ID" value="NC_015732.1"/>
</dbReference>